<evidence type="ECO:0000256" key="1">
    <source>
        <dbReference type="ARBA" id="ARBA00006108"/>
    </source>
</evidence>
<dbReference type="GO" id="GO:0031201">
    <property type="term" value="C:SNARE complex"/>
    <property type="evidence" value="ECO:0007669"/>
    <property type="project" value="TreeGrafter"/>
</dbReference>
<organism evidence="11 12">
    <name type="scientific">Blepharisma stoltei</name>
    <dbReference type="NCBI Taxonomy" id="1481888"/>
    <lineage>
        <taxon>Eukaryota</taxon>
        <taxon>Sar</taxon>
        <taxon>Alveolata</taxon>
        <taxon>Ciliophora</taxon>
        <taxon>Postciliodesmatophora</taxon>
        <taxon>Heterotrichea</taxon>
        <taxon>Heterotrichida</taxon>
        <taxon>Blepharismidae</taxon>
        <taxon>Blepharisma</taxon>
    </lineage>
</organism>
<evidence type="ECO:0000256" key="6">
    <source>
        <dbReference type="ARBA" id="ARBA00023054"/>
    </source>
</evidence>
<comment type="caution">
    <text evidence="11">The sequence shown here is derived from an EMBL/GenBank/DDBJ whole genome shotgun (WGS) entry which is preliminary data.</text>
</comment>
<dbReference type="InterPro" id="IPR010989">
    <property type="entry name" value="SNARE"/>
</dbReference>
<evidence type="ECO:0000313" key="11">
    <source>
        <dbReference type="EMBL" id="CAG9323547.1"/>
    </source>
</evidence>
<keyword evidence="2" id="KW-0813">Transport</keyword>
<feature type="domain" description="Vesicle transport v-SNARE N-terminal" evidence="10">
    <location>
        <begin position="1"/>
        <end position="91"/>
    </location>
</feature>
<dbReference type="SUPFAM" id="SSF58038">
    <property type="entry name" value="SNARE fusion complex"/>
    <property type="match status" value="1"/>
</dbReference>
<dbReference type="GO" id="GO:0006906">
    <property type="term" value="P:vesicle fusion"/>
    <property type="evidence" value="ECO:0007669"/>
    <property type="project" value="TreeGrafter"/>
</dbReference>
<dbReference type="InterPro" id="IPR007705">
    <property type="entry name" value="Vesicle_trsprt_v-SNARE_N"/>
</dbReference>
<feature type="transmembrane region" description="Helical" evidence="9">
    <location>
        <begin position="198"/>
        <end position="217"/>
    </location>
</feature>
<protein>
    <recommendedName>
        <fullName evidence="10">Vesicle transport v-SNARE N-terminal domain-containing protein</fullName>
    </recommendedName>
</protein>
<dbReference type="GO" id="GO:0000149">
    <property type="term" value="F:SNARE binding"/>
    <property type="evidence" value="ECO:0007669"/>
    <property type="project" value="TreeGrafter"/>
</dbReference>
<dbReference type="GO" id="GO:0005484">
    <property type="term" value="F:SNAP receptor activity"/>
    <property type="evidence" value="ECO:0007669"/>
    <property type="project" value="InterPro"/>
</dbReference>
<dbReference type="PANTHER" id="PTHR21230:SF26">
    <property type="entry name" value="VESICLE TRANSPORT THROUGH INTERACTION WITH T-SNARES HOMOLOG 1A"/>
    <property type="match status" value="1"/>
</dbReference>
<dbReference type="GO" id="GO:0006886">
    <property type="term" value="P:intracellular protein transport"/>
    <property type="evidence" value="ECO:0007669"/>
    <property type="project" value="InterPro"/>
</dbReference>
<dbReference type="GO" id="GO:0005789">
    <property type="term" value="C:endoplasmic reticulum membrane"/>
    <property type="evidence" value="ECO:0007669"/>
    <property type="project" value="TreeGrafter"/>
</dbReference>
<reference evidence="11" key="1">
    <citation type="submission" date="2021-09" db="EMBL/GenBank/DDBJ databases">
        <authorList>
            <consortium name="AG Swart"/>
            <person name="Singh M."/>
            <person name="Singh A."/>
            <person name="Seah K."/>
            <person name="Emmerich C."/>
        </authorList>
    </citation>
    <scope>NUCLEOTIDE SEQUENCE</scope>
    <source>
        <strain evidence="11">ATCC30299</strain>
    </source>
</reference>
<dbReference type="InterPro" id="IPR027027">
    <property type="entry name" value="GOSR2/Membrin/Bos1"/>
</dbReference>
<dbReference type="GO" id="GO:0031902">
    <property type="term" value="C:late endosome membrane"/>
    <property type="evidence" value="ECO:0007669"/>
    <property type="project" value="TreeGrafter"/>
</dbReference>
<name>A0AAU9JEH5_9CILI</name>
<sequence>MSEMYQSFEQDFCKSLNSIQKKVSSLPNQSKELKELAITEGVKEISDAEKCLRQMEIELSMMPAASRAQIQSQVRRYREDFEQTKRAFRQEEASYADQKSRETLMGARLDNGFGRPNEHRERLLNTHQVIADQNNRLDEGKRIALEAEGVAIETMNQLKGQRDLLTRSISNNREVGNNLSKGNTLISTMTRRAIQNKLLIIGIVILLLGVMCLLVYMKLR</sequence>
<evidence type="ECO:0000256" key="4">
    <source>
        <dbReference type="ARBA" id="ARBA00022927"/>
    </source>
</evidence>
<accession>A0AAU9JEH5</accession>
<dbReference type="PIRSF" id="PIRSF028865">
    <property type="entry name" value="Membrin-2"/>
    <property type="match status" value="1"/>
</dbReference>
<dbReference type="PANTHER" id="PTHR21230">
    <property type="entry name" value="VESICLE TRANSPORT V-SNARE PROTEIN VTI1-RELATED"/>
    <property type="match status" value="1"/>
</dbReference>
<evidence type="ECO:0000256" key="7">
    <source>
        <dbReference type="ARBA" id="ARBA00023136"/>
    </source>
</evidence>
<dbReference type="Proteomes" id="UP001162131">
    <property type="component" value="Unassembled WGS sequence"/>
</dbReference>
<dbReference type="GO" id="GO:0012507">
    <property type="term" value="C:ER to Golgi transport vesicle membrane"/>
    <property type="evidence" value="ECO:0007669"/>
    <property type="project" value="TreeGrafter"/>
</dbReference>
<evidence type="ECO:0000256" key="9">
    <source>
        <dbReference type="SAM" id="Phobius"/>
    </source>
</evidence>
<dbReference type="EMBL" id="CAJZBQ010000034">
    <property type="protein sequence ID" value="CAG9323547.1"/>
    <property type="molecule type" value="Genomic_DNA"/>
</dbReference>
<evidence type="ECO:0000313" key="12">
    <source>
        <dbReference type="Proteomes" id="UP001162131"/>
    </source>
</evidence>
<comment type="similarity">
    <text evidence="1">Belongs to the VTI1 family.</text>
</comment>
<dbReference type="InterPro" id="IPR038407">
    <property type="entry name" value="v-SNARE_N_sf"/>
</dbReference>
<comment type="subcellular location">
    <subcellularLocation>
        <location evidence="8">Endomembrane system</location>
        <topology evidence="8">Single-pass type IV membrane protein</topology>
    </subcellularLocation>
</comment>
<gene>
    <name evidence="11" type="ORF">BSTOLATCC_MIC34196</name>
</gene>
<dbReference type="SUPFAM" id="SSF47661">
    <property type="entry name" value="t-snare proteins"/>
    <property type="match status" value="1"/>
</dbReference>
<evidence type="ECO:0000259" key="10">
    <source>
        <dbReference type="Pfam" id="PF05008"/>
    </source>
</evidence>
<keyword evidence="6" id="KW-0175">Coiled coil</keyword>
<dbReference type="Gene3D" id="1.20.58.400">
    <property type="entry name" value="t-snare proteins"/>
    <property type="match status" value="1"/>
</dbReference>
<evidence type="ECO:0000256" key="2">
    <source>
        <dbReference type="ARBA" id="ARBA00022448"/>
    </source>
</evidence>
<evidence type="ECO:0000256" key="3">
    <source>
        <dbReference type="ARBA" id="ARBA00022692"/>
    </source>
</evidence>
<dbReference type="AlphaFoldDB" id="A0AAU9JEH5"/>
<keyword evidence="3 9" id="KW-0812">Transmembrane</keyword>
<dbReference type="FunFam" id="1.20.5.110:FF:000002">
    <property type="entry name" value="Vesicle transport through interaction with t-SNAREsB"/>
    <property type="match status" value="1"/>
</dbReference>
<keyword evidence="12" id="KW-1185">Reference proteome</keyword>
<keyword evidence="4" id="KW-0653">Protein transport</keyword>
<evidence type="ECO:0000256" key="5">
    <source>
        <dbReference type="ARBA" id="ARBA00022989"/>
    </source>
</evidence>
<dbReference type="Pfam" id="PF05008">
    <property type="entry name" value="V-SNARE"/>
    <property type="match status" value="1"/>
</dbReference>
<evidence type="ECO:0000256" key="8">
    <source>
        <dbReference type="ARBA" id="ARBA00046280"/>
    </source>
</evidence>
<dbReference type="GO" id="GO:0005794">
    <property type="term" value="C:Golgi apparatus"/>
    <property type="evidence" value="ECO:0007669"/>
    <property type="project" value="InterPro"/>
</dbReference>
<dbReference type="Gene3D" id="1.20.5.110">
    <property type="match status" value="1"/>
</dbReference>
<keyword evidence="5 9" id="KW-1133">Transmembrane helix</keyword>
<dbReference type="Pfam" id="PF12352">
    <property type="entry name" value="V-SNARE_C"/>
    <property type="match status" value="1"/>
</dbReference>
<keyword evidence="7 9" id="KW-0472">Membrane</keyword>
<proteinExistence type="inferred from homology"/>